<gene>
    <name evidence="4" type="ORF">ILEXP_LOCUS38365</name>
    <name evidence="3" type="ORF">ILEXP_LOCUS8747</name>
</gene>
<keyword evidence="5" id="KW-1185">Reference proteome</keyword>
<dbReference type="AlphaFoldDB" id="A0ABC8R8A7"/>
<dbReference type="Proteomes" id="UP001642360">
    <property type="component" value="Unassembled WGS sequence"/>
</dbReference>
<dbReference type="InterPro" id="IPR002182">
    <property type="entry name" value="NB-ARC"/>
</dbReference>
<evidence type="ECO:0000313" key="5">
    <source>
        <dbReference type="Proteomes" id="UP001642360"/>
    </source>
</evidence>
<feature type="domain" description="NB-ARC" evidence="2">
    <location>
        <begin position="133"/>
        <end position="178"/>
    </location>
</feature>
<evidence type="ECO:0000259" key="2">
    <source>
        <dbReference type="Pfam" id="PF00931"/>
    </source>
</evidence>
<accession>A0ABC8R8A7</accession>
<comment type="caution">
    <text evidence="3">The sequence shown here is derived from an EMBL/GenBank/DDBJ whole genome shotgun (WGS) entry which is preliminary data.</text>
</comment>
<dbReference type="Gene3D" id="3.40.50.300">
    <property type="entry name" value="P-loop containing nucleotide triphosphate hydrolases"/>
    <property type="match status" value="1"/>
</dbReference>
<proteinExistence type="predicted"/>
<evidence type="ECO:0000313" key="4">
    <source>
        <dbReference type="EMBL" id="CAK9168941.1"/>
    </source>
</evidence>
<evidence type="ECO:0000313" key="3">
    <source>
        <dbReference type="EMBL" id="CAK9141215.1"/>
    </source>
</evidence>
<sequence length="182" mass="21219">MKHQTPSLFFLLLLLRRVWFSHLELAEKVLNSDRWNVYKNFQLARKVEKLEKNISRFLQTTVQAHVHHLRFDSAERFDRLEGSARRLEQRLGAMKMGVHEGGWLEEAVKRVKEKERWYEGGLVNLGVGAGMEMAKRKVKEMVIRRDDLGVVGICGISGSGKTTLAREICRDNQIRNNYFHIN</sequence>
<reference evidence="3 5" key="1">
    <citation type="submission" date="2024-02" db="EMBL/GenBank/DDBJ databases">
        <authorList>
            <person name="Vignale AGUSTIN F."/>
            <person name="Sosa J E."/>
            <person name="Modenutti C."/>
        </authorList>
    </citation>
    <scope>NUCLEOTIDE SEQUENCE [LARGE SCALE GENOMIC DNA]</scope>
</reference>
<dbReference type="EMBL" id="CAUOFW020001109">
    <property type="protein sequence ID" value="CAK9141215.1"/>
    <property type="molecule type" value="Genomic_DNA"/>
</dbReference>
<name>A0ABC8R8A7_9AQUA</name>
<dbReference type="InterPro" id="IPR027417">
    <property type="entry name" value="P-loop_NTPase"/>
</dbReference>
<evidence type="ECO:0000256" key="1">
    <source>
        <dbReference type="SAM" id="SignalP"/>
    </source>
</evidence>
<dbReference type="SUPFAM" id="SSF52540">
    <property type="entry name" value="P-loop containing nucleoside triphosphate hydrolases"/>
    <property type="match status" value="1"/>
</dbReference>
<dbReference type="EMBL" id="CAUOFW020005184">
    <property type="protein sequence ID" value="CAK9168941.1"/>
    <property type="molecule type" value="Genomic_DNA"/>
</dbReference>
<keyword evidence="1" id="KW-0732">Signal</keyword>
<feature type="chain" id="PRO_5044720862" description="NB-ARC domain-containing protein" evidence="1">
    <location>
        <begin position="21"/>
        <end position="182"/>
    </location>
</feature>
<dbReference type="Pfam" id="PF00931">
    <property type="entry name" value="NB-ARC"/>
    <property type="match status" value="1"/>
</dbReference>
<feature type="signal peptide" evidence="1">
    <location>
        <begin position="1"/>
        <end position="20"/>
    </location>
</feature>
<organism evidence="3 5">
    <name type="scientific">Ilex paraguariensis</name>
    <name type="common">yerba mate</name>
    <dbReference type="NCBI Taxonomy" id="185542"/>
    <lineage>
        <taxon>Eukaryota</taxon>
        <taxon>Viridiplantae</taxon>
        <taxon>Streptophyta</taxon>
        <taxon>Embryophyta</taxon>
        <taxon>Tracheophyta</taxon>
        <taxon>Spermatophyta</taxon>
        <taxon>Magnoliopsida</taxon>
        <taxon>eudicotyledons</taxon>
        <taxon>Gunneridae</taxon>
        <taxon>Pentapetalae</taxon>
        <taxon>asterids</taxon>
        <taxon>campanulids</taxon>
        <taxon>Aquifoliales</taxon>
        <taxon>Aquifoliaceae</taxon>
        <taxon>Ilex</taxon>
    </lineage>
</organism>
<protein>
    <recommendedName>
        <fullName evidence="2">NB-ARC domain-containing protein</fullName>
    </recommendedName>
</protein>